<dbReference type="InterPro" id="IPR025513">
    <property type="entry name" value="DUF4401"/>
</dbReference>
<evidence type="ECO:0000313" key="2">
    <source>
        <dbReference type="Proteomes" id="UP000253772"/>
    </source>
</evidence>
<accession>A0A132HTP3</accession>
<dbReference type="Pfam" id="PF14351">
    <property type="entry name" value="DUF4401"/>
    <property type="match status" value="1"/>
</dbReference>
<dbReference type="OrthoDB" id="8971045at2"/>
<dbReference type="RefSeq" id="WP_017514294.1">
    <property type="nucleotide sequence ID" value="NZ_CP026544.1"/>
</dbReference>
<protein>
    <submittedName>
        <fullName evidence="1">DUF4401 domain-containing protein</fullName>
    </submittedName>
</protein>
<sequence length="375" mass="39376">MSTEPFERLLWQQLAARGAVQGEFTPALRMPWPIRLLMGAAGWLGALFAQLFLLGSVFAVTRGNGPAIAITGLLMIGAAILMYRTTSQDSARIALGQFALAASLGGQGMVIVGVGESLGIDRLSQTAVFWLGVAALEAVLFVIVPNRLHRFVAVTGGWSAATIALYIALGGSMRNPFLMMPLTVGLLGALAMAAEMVFVLNETRIAARGTHALWEPAADATLVFGLSSALIITGTALPSEFLFDGIKHLQTPGNWVPGVLVGACLVGFAQIEGARIRCDAGTRIGLVVLAVVFSGLMVMAPAVTAGVLALAMALRRASLPWIGLAIAAILLGFIWYYSTLQWTLLVKSVTLAAAGVLLLAARLALTRMPRKEAIA</sequence>
<dbReference type="AlphaFoldDB" id="A0A132HTP3"/>
<evidence type="ECO:0000313" key="1">
    <source>
        <dbReference type="EMBL" id="QBP11184.1"/>
    </source>
</evidence>
<gene>
    <name evidence="1" type="ORF">DDF84_016180</name>
</gene>
<organism evidence="1 2">
    <name type="scientific">Cupriavidus metallidurans</name>
    <dbReference type="NCBI Taxonomy" id="119219"/>
    <lineage>
        <taxon>Bacteria</taxon>
        <taxon>Pseudomonadati</taxon>
        <taxon>Pseudomonadota</taxon>
        <taxon>Betaproteobacteria</taxon>
        <taxon>Burkholderiales</taxon>
        <taxon>Burkholderiaceae</taxon>
        <taxon>Cupriavidus</taxon>
    </lineage>
</organism>
<proteinExistence type="predicted"/>
<name>A0A132HTP3_9BURK</name>
<reference evidence="1 2" key="1">
    <citation type="submission" date="2019-03" db="EMBL/GenBank/DDBJ databases">
        <title>Comparative insights into the high quality Complete genome sequence of highly metal resistant Cupriavidus metallidurans strain BS1 isolated from a gold-copper mine.</title>
        <authorList>
            <person name="Mazhar H.S."/>
            <person name="Rensing C."/>
        </authorList>
    </citation>
    <scope>NUCLEOTIDE SEQUENCE [LARGE SCALE GENOMIC DNA]</scope>
    <source>
        <strain evidence="1 2">BS1</strain>
    </source>
</reference>
<dbReference type="EMBL" id="CP037900">
    <property type="protein sequence ID" value="QBP11184.1"/>
    <property type="molecule type" value="Genomic_DNA"/>
</dbReference>
<dbReference type="Proteomes" id="UP000253772">
    <property type="component" value="Chromosome c1"/>
</dbReference>